<accession>A0A7T8IVU7</accession>
<evidence type="ECO:0000313" key="2">
    <source>
        <dbReference type="Proteomes" id="UP000596123"/>
    </source>
</evidence>
<proteinExistence type="predicted"/>
<sequence length="86" mass="9660">MVITNRDKFRKLFADDNTHYVSLMTADGQGQDVGYMNSPLEVQAAVLNFAYSRGVNRVTATFGRNVMADPDVILVFHVSYDVKIED</sequence>
<organism evidence="1 2">
    <name type="scientific">Erwinia phage pEa_SNUABM_5</name>
    <dbReference type="NCBI Taxonomy" id="2797313"/>
    <lineage>
        <taxon>Viruses</taxon>
        <taxon>Duplodnaviria</taxon>
        <taxon>Heunggongvirae</taxon>
        <taxon>Uroviricota</taxon>
        <taxon>Caudoviricetes</taxon>
        <taxon>Rivsvirus</taxon>
        <taxon>Rivsvirus SNUABM5</taxon>
    </lineage>
</organism>
<evidence type="ECO:0000313" key="1">
    <source>
        <dbReference type="EMBL" id="QQO90451.1"/>
    </source>
</evidence>
<gene>
    <name evidence="1" type="ORF">pEaSNUABM5_00309</name>
</gene>
<dbReference type="EMBL" id="MW366843">
    <property type="protein sequence ID" value="QQO90451.1"/>
    <property type="molecule type" value="Genomic_DNA"/>
</dbReference>
<reference evidence="1 2" key="1">
    <citation type="submission" date="2020-12" db="EMBL/GenBank/DDBJ databases">
        <title>Complete genome sequence of Erwinia phage pEa_SNUABM_5.</title>
        <authorList>
            <person name="Kim S.G."/>
            <person name="Lee S.B."/>
            <person name="Kwon J."/>
            <person name="Park S.C."/>
        </authorList>
    </citation>
    <scope>NUCLEOTIDE SEQUENCE [LARGE SCALE GENOMIC DNA]</scope>
</reference>
<name>A0A7T8IVU7_9CAUD</name>
<dbReference type="Proteomes" id="UP000596123">
    <property type="component" value="Segment"/>
</dbReference>
<keyword evidence="2" id="KW-1185">Reference proteome</keyword>
<protein>
    <submittedName>
        <fullName evidence="1">Uncharacterized protein</fullName>
    </submittedName>
</protein>